<accession>A0A8E0TSF1</accession>
<proteinExistence type="predicted"/>
<evidence type="ECO:0000313" key="4">
    <source>
        <dbReference type="Proteomes" id="UP000016569"/>
    </source>
</evidence>
<dbReference type="AlphaFoldDB" id="A0A8E0TSF1"/>
<keyword evidence="2" id="KW-0472">Membrane</keyword>
<protein>
    <submittedName>
        <fullName evidence="3">Uncharacterized protein</fullName>
    </submittedName>
</protein>
<evidence type="ECO:0000256" key="2">
    <source>
        <dbReference type="SAM" id="Phobius"/>
    </source>
</evidence>
<evidence type="ECO:0000256" key="1">
    <source>
        <dbReference type="SAM" id="MobiDB-lite"/>
    </source>
</evidence>
<feature type="region of interest" description="Disordered" evidence="1">
    <location>
        <begin position="25"/>
        <end position="46"/>
    </location>
</feature>
<dbReference type="Proteomes" id="UP000016569">
    <property type="component" value="Unassembled WGS sequence"/>
</dbReference>
<keyword evidence="2" id="KW-1133">Transmembrane helix</keyword>
<comment type="caution">
    <text evidence="3">The sequence shown here is derived from an EMBL/GenBank/DDBJ whole genome shotgun (WGS) entry which is preliminary data.</text>
</comment>
<organism evidence="3 4">
    <name type="scientific">Brevundimonas abyssalis TAR-001</name>
    <dbReference type="NCBI Taxonomy" id="1391729"/>
    <lineage>
        <taxon>Bacteria</taxon>
        <taxon>Pseudomonadati</taxon>
        <taxon>Pseudomonadota</taxon>
        <taxon>Alphaproteobacteria</taxon>
        <taxon>Caulobacterales</taxon>
        <taxon>Caulobacteraceae</taxon>
        <taxon>Brevundimonas</taxon>
    </lineage>
</organism>
<gene>
    <name evidence="3" type="ORF">MBEBAB_2499</name>
</gene>
<reference evidence="4" key="1">
    <citation type="journal article" date="2013" name="Genome Announc.">
        <title>Draft Genome Sequence of the Dimorphic Prosthecate Bacterium Brevundimonas abyssalis TAR-001T.</title>
        <authorList>
            <person name="Tsubouchi T."/>
            <person name="Nishi S."/>
            <person name="Usui K."/>
            <person name="Shimane Y."/>
            <person name="Takaki Y."/>
            <person name="Maruyama T."/>
            <person name="Hatada Y."/>
        </authorList>
    </citation>
    <scope>NUCLEOTIDE SEQUENCE [LARGE SCALE GENOMIC DNA]</scope>
    <source>
        <strain evidence="4">TAR-001</strain>
    </source>
</reference>
<evidence type="ECO:0000313" key="3">
    <source>
        <dbReference type="EMBL" id="GAD60249.1"/>
    </source>
</evidence>
<dbReference type="EMBL" id="BATC01000060">
    <property type="protein sequence ID" value="GAD60249.1"/>
    <property type="molecule type" value="Genomic_DNA"/>
</dbReference>
<sequence>MDQPLSSRPSARVSHVDAFDTLAAWRPPEPRHPRFGAANDGDWTDAPVENAAPDESTIDWKWGDPISANAIAIGGALFFALLGALFGNALQL</sequence>
<keyword evidence="4" id="KW-1185">Reference proteome</keyword>
<feature type="transmembrane region" description="Helical" evidence="2">
    <location>
        <begin position="70"/>
        <end position="90"/>
    </location>
</feature>
<keyword evidence="2" id="KW-0812">Transmembrane</keyword>
<dbReference type="RefSeq" id="WP_021698343.1">
    <property type="nucleotide sequence ID" value="NZ_BATC01000060.1"/>
</dbReference>
<name>A0A8E0TSF1_9CAUL</name>